<dbReference type="PANTHER" id="PTHR37298">
    <property type="entry name" value="UPF0111 PROTEIN YKAA"/>
    <property type="match status" value="1"/>
</dbReference>
<comment type="similarity">
    <text evidence="1">Belongs to the UPF0111 family.</text>
</comment>
<dbReference type="AlphaFoldDB" id="A0A1H9N1Z4"/>
<sequence>MARIKKEDIFYTLLKEFADHIVEASNEYERIIHDYPETFARIPQMKVYESECDHKVKRIMKELYASFITPIEREDISELTLKLDDIVDDMNGVVLRLDLFNIQDMRDEALQLAGLTTRCVEKVHQMVYALPNYKKDLTVMELAHDISTIEDEGDAVYATAVRRLFRDEENGRTSVTWLRVFDRMEGVLDACDRAAGVVRYVVMKSA</sequence>
<reference evidence="3" key="1">
    <citation type="submission" date="2016-10" db="EMBL/GenBank/DDBJ databases">
        <authorList>
            <person name="de Groot N.N."/>
        </authorList>
    </citation>
    <scope>NUCLEOTIDE SEQUENCE [LARGE SCALE GENOMIC DNA]</scope>
    <source>
        <strain evidence="3">KHGC19</strain>
    </source>
</reference>
<dbReference type="PANTHER" id="PTHR37298:SF1">
    <property type="entry name" value="UPF0111 PROTEIN YKAA"/>
    <property type="match status" value="1"/>
</dbReference>
<evidence type="ECO:0008006" key="6">
    <source>
        <dbReference type="Google" id="ProtNLM"/>
    </source>
</evidence>
<dbReference type="InterPro" id="IPR038078">
    <property type="entry name" value="PhoU-like_sf"/>
</dbReference>
<dbReference type="EMBL" id="FOGP01000001">
    <property type="protein sequence ID" value="SER29952.1"/>
    <property type="molecule type" value="Genomic_DNA"/>
</dbReference>
<dbReference type="EMBL" id="FNWT01000001">
    <property type="protein sequence ID" value="SEH36985.1"/>
    <property type="molecule type" value="Genomic_DNA"/>
</dbReference>
<gene>
    <name evidence="3" type="ORF">SAMN05216446_0123</name>
    <name evidence="2" type="ORF">SAMN05216447_101116</name>
</gene>
<accession>A0A1H9N1Z4</accession>
<dbReference type="Pfam" id="PF01865">
    <property type="entry name" value="PhoU_div"/>
    <property type="match status" value="1"/>
</dbReference>
<proteinExistence type="inferred from homology"/>
<evidence type="ECO:0000256" key="1">
    <source>
        <dbReference type="ARBA" id="ARBA00008591"/>
    </source>
</evidence>
<name>A0A1H9N1Z4_9ACTN</name>
<dbReference type="Proteomes" id="UP000199128">
    <property type="component" value="Unassembled WGS sequence"/>
</dbReference>
<keyword evidence="5" id="KW-1185">Reference proteome</keyword>
<dbReference type="RefSeq" id="WP_078686354.1">
    <property type="nucleotide sequence ID" value="NZ_FNWT01000001.1"/>
</dbReference>
<evidence type="ECO:0000313" key="2">
    <source>
        <dbReference type="EMBL" id="SEH36985.1"/>
    </source>
</evidence>
<evidence type="ECO:0000313" key="3">
    <source>
        <dbReference type="EMBL" id="SER29952.1"/>
    </source>
</evidence>
<dbReference type="Gene3D" id="1.20.58.220">
    <property type="entry name" value="Phosphate transport system protein phou homolog 2, domain 2"/>
    <property type="match status" value="1"/>
</dbReference>
<dbReference type="InterPro" id="IPR018445">
    <property type="entry name" value="Put_Phosphate_transp_reg"/>
</dbReference>
<protein>
    <recommendedName>
        <fullName evidence="6">DUF47 domain-containing protein</fullName>
    </recommendedName>
</protein>
<evidence type="ECO:0000313" key="5">
    <source>
        <dbReference type="Proteomes" id="UP000199135"/>
    </source>
</evidence>
<evidence type="ECO:0000313" key="4">
    <source>
        <dbReference type="Proteomes" id="UP000199128"/>
    </source>
</evidence>
<organism evidence="3 4">
    <name type="scientific">Parafannyhessea umbonata</name>
    <dbReference type="NCBI Taxonomy" id="604330"/>
    <lineage>
        <taxon>Bacteria</taxon>
        <taxon>Bacillati</taxon>
        <taxon>Actinomycetota</taxon>
        <taxon>Coriobacteriia</taxon>
        <taxon>Coriobacteriales</taxon>
        <taxon>Atopobiaceae</taxon>
        <taxon>Parafannyhessea</taxon>
    </lineage>
</organism>
<dbReference type="Proteomes" id="UP000199135">
    <property type="component" value="Unassembled WGS sequence"/>
</dbReference>
<dbReference type="InterPro" id="IPR052912">
    <property type="entry name" value="UPF0111_domain"/>
</dbReference>
<reference evidence="4 5" key="2">
    <citation type="submission" date="2016-10" db="EMBL/GenBank/DDBJ databases">
        <authorList>
            <person name="Varghese N."/>
            <person name="Submissions S."/>
        </authorList>
    </citation>
    <scope>NUCLEOTIDE SEQUENCE [LARGE SCALE GENOMIC DNA]</scope>
    <source>
        <strain evidence="4">KHGC19</strain>
        <strain evidence="2 5">WCP15</strain>
    </source>
</reference>